<dbReference type="OrthoDB" id="9811416at2"/>
<dbReference type="GO" id="GO:0019867">
    <property type="term" value="C:outer membrane"/>
    <property type="evidence" value="ECO:0007669"/>
    <property type="project" value="InterPro"/>
</dbReference>
<dbReference type="EMBL" id="BBNQ01000011">
    <property type="protein sequence ID" value="GAL63424.1"/>
    <property type="molecule type" value="Genomic_DNA"/>
</dbReference>
<proteinExistence type="predicted"/>
<protein>
    <recommendedName>
        <fullName evidence="1">POTRA domain-containing protein</fullName>
    </recommendedName>
</protein>
<dbReference type="AlphaFoldDB" id="A0A090VJB6"/>
<accession>A0A090VJB6</accession>
<dbReference type="InterPro" id="IPR010827">
    <property type="entry name" value="BamA/TamA_POTRA"/>
</dbReference>
<evidence type="ECO:0000313" key="3">
    <source>
        <dbReference type="Proteomes" id="UP000029644"/>
    </source>
</evidence>
<evidence type="ECO:0000313" key="2">
    <source>
        <dbReference type="EMBL" id="GAL63424.1"/>
    </source>
</evidence>
<comment type="caution">
    <text evidence="2">The sequence shown here is derived from an EMBL/GenBank/DDBJ whole genome shotgun (WGS) entry which is preliminary data.</text>
</comment>
<dbReference type="Gene3D" id="2.40.160.50">
    <property type="entry name" value="membrane protein fhac: a member of the omp85/tpsb transporter family"/>
    <property type="match status" value="1"/>
</dbReference>
<feature type="domain" description="POTRA" evidence="1">
    <location>
        <begin position="181"/>
        <end position="237"/>
    </location>
</feature>
<name>A0A090VJB6_9FLAO</name>
<reference evidence="2 3" key="1">
    <citation type="journal article" date="2014" name="Genome Announc.">
        <title>Draft Genome Sequences of Marine Flavobacterium Algibacter lectus Strains SS8 and NR4.</title>
        <authorList>
            <person name="Takatani N."/>
            <person name="Nakanishi M."/>
            <person name="Meirelles P."/>
            <person name="Mino S."/>
            <person name="Suda W."/>
            <person name="Oshima K."/>
            <person name="Hattori M."/>
            <person name="Ohkuma M."/>
            <person name="Hosokawa M."/>
            <person name="Miyashita K."/>
            <person name="Thompson F.L."/>
            <person name="Niwa A."/>
            <person name="Sawabe T."/>
            <person name="Sawabe T."/>
        </authorList>
    </citation>
    <scope>NUCLEOTIDE SEQUENCE [LARGE SCALE GENOMIC DNA]</scope>
    <source>
        <strain evidence="2 3">JCM 19300</strain>
    </source>
</reference>
<evidence type="ECO:0000259" key="1">
    <source>
        <dbReference type="Pfam" id="PF07244"/>
    </source>
</evidence>
<gene>
    <name evidence="2" type="ORF">JCM19300_1770</name>
</gene>
<organism evidence="2 3">
    <name type="scientific">Algibacter lectus</name>
    <dbReference type="NCBI Taxonomy" id="221126"/>
    <lineage>
        <taxon>Bacteria</taxon>
        <taxon>Pseudomonadati</taxon>
        <taxon>Bacteroidota</taxon>
        <taxon>Flavobacteriia</taxon>
        <taxon>Flavobacteriales</taxon>
        <taxon>Flavobacteriaceae</taxon>
        <taxon>Algibacter</taxon>
    </lineage>
</organism>
<sequence>MQKTLFTFILIYLTFSTEVFCQTLFLEINGSNETETKIIDSLNYLKTHKDYFSIKSEIEFIQNSLFKKGYIEHETSEVSKINDSLFSTTINLRTKYKTVHVYYNNQLINKNILHQISTKVFDNYFELPFKQIENALKFINAKITEDGFPFSTLHLDNISIENKTYLKANLNIDSPKEKRLVNEIIIKGYEKFPRSYLKHYLKIKKNQAFDITTIKNKTEQLNDLRFASQIKSPEVLFSKDSTSLYLYLEKSQSNNFDGFLGFGTNEETNNIEFDGYLNLNLTNNLNFGESFRLLYKSDENDQKTFNVNATLPYIFKTPIGLDFELQIFKRDSSFTTVDQSIKLHYQINSKHKIYTGITNLESNNLLSTINTSNITDYKTSYYTIAYEYIKPQSYNLLFPINSNFYFETNFGNREQTNSSRKQTQLYIDASKIFNLNSTNSFYTRINGSLLSSDNYLENELARFGGINSIRGFEENSLYASTYGLLNTEYRYQISNSIYVHSIIDAAYLENNILNTQEKLFGYGFGFGILTKAGVFKLNYANGKLQNQKFKLSNSKIHISLTTVF</sequence>
<dbReference type="Pfam" id="PF07244">
    <property type="entry name" value="POTRA"/>
    <property type="match status" value="1"/>
</dbReference>
<dbReference type="Proteomes" id="UP000029644">
    <property type="component" value="Unassembled WGS sequence"/>
</dbReference>
<dbReference type="RefSeq" id="WP_081959225.1">
    <property type="nucleotide sequence ID" value="NZ_BBNQ01000011.1"/>
</dbReference>